<feature type="transmembrane region" description="Helical" evidence="1">
    <location>
        <begin position="389"/>
        <end position="412"/>
    </location>
</feature>
<dbReference type="Proteomes" id="UP000324831">
    <property type="component" value="Unassembled WGS sequence"/>
</dbReference>
<gene>
    <name evidence="2" type="ORF">MHSWG343_02450</name>
</gene>
<organism evidence="2 3">
    <name type="scientific">Candidatus Mycoplasma haematohominis</name>
    <dbReference type="NCBI Taxonomy" id="1494318"/>
    <lineage>
        <taxon>Bacteria</taxon>
        <taxon>Bacillati</taxon>
        <taxon>Mycoplasmatota</taxon>
        <taxon>Mollicutes</taxon>
        <taxon>Mycoplasmataceae</taxon>
        <taxon>Mycoplasma</taxon>
    </lineage>
</organism>
<keyword evidence="1" id="KW-0812">Transmembrane</keyword>
<accession>A0A478FS28</accession>
<feature type="transmembrane region" description="Helical" evidence="1">
    <location>
        <begin position="208"/>
        <end position="231"/>
    </location>
</feature>
<sequence>MNNNNYHPDLERVDNWEYSPDPATIKGIARSSEAIDTENFFSNKKKKWFLLWSCLLIVIIIIAIKFLLNISIVEFFIKLNAVNQVPYFLATLLFGFSTFFFCEVFIKVKIIKEKLGSQLQHVSKLEWFNFSVISFLIQSITPFSVGSEPYNIWWLHKRGVSLREAGAATAVNSICWFISQFIVTWPSFIYLTVNNWEKISSLNITNTYWLILVGLLIDIIVGTFIFVISYVNKAHFFISKQVNEIKRYFGFSYLTRDELFQKYLHESSFKTLYVQFLLHRSTLKLILLYVISNVWSYMLFVAIHRLFLSVEGTDGKGYWDPNFSALNSYNLINVATTSNNFFPLPSAEGSLQVVLQKLMEDMSSVRSGVDMTTEATKKALASANDNTIFLWRIFGKYFGLFLGLIFILFFGVNAKTRNGNFSEKLQKIRSWKKTGQTPHELVV</sequence>
<evidence type="ECO:0000313" key="3">
    <source>
        <dbReference type="Proteomes" id="UP000324831"/>
    </source>
</evidence>
<protein>
    <submittedName>
        <fullName evidence="2">Uncharacterized protein</fullName>
    </submittedName>
</protein>
<keyword evidence="1" id="KW-1133">Transmembrane helix</keyword>
<comment type="caution">
    <text evidence="2">The sequence shown here is derived from an EMBL/GenBank/DDBJ whole genome shotgun (WGS) entry which is preliminary data.</text>
</comment>
<proteinExistence type="predicted"/>
<evidence type="ECO:0000313" key="2">
    <source>
        <dbReference type="EMBL" id="GCE63259.1"/>
    </source>
</evidence>
<feature type="transmembrane region" description="Helical" evidence="1">
    <location>
        <begin position="49"/>
        <end position="73"/>
    </location>
</feature>
<feature type="transmembrane region" description="Helical" evidence="1">
    <location>
        <begin position="85"/>
        <end position="106"/>
    </location>
</feature>
<name>A0A478FS28_9MOLU</name>
<feature type="transmembrane region" description="Helical" evidence="1">
    <location>
        <begin position="286"/>
        <end position="307"/>
    </location>
</feature>
<evidence type="ECO:0000256" key="1">
    <source>
        <dbReference type="SAM" id="Phobius"/>
    </source>
</evidence>
<dbReference type="EMBL" id="BIMN01000001">
    <property type="protein sequence ID" value="GCE63259.1"/>
    <property type="molecule type" value="Genomic_DNA"/>
</dbReference>
<keyword evidence="1" id="KW-0472">Membrane</keyword>
<dbReference type="AlphaFoldDB" id="A0A478FS28"/>
<dbReference type="RefSeq" id="WP_216082856.1">
    <property type="nucleotide sequence ID" value="NZ_CACTIB010000008.1"/>
</dbReference>
<reference evidence="2 3" key="1">
    <citation type="submission" date="2019-01" db="EMBL/GenBank/DDBJ databases">
        <title>Draft genome sequences of Candidatus Mycoplasma haemohominis SWG34-3 identified from a patient with pyrexia, anemia and liver dysfunction.</title>
        <authorList>
            <person name="Sekizuka T."/>
            <person name="Hattori N."/>
            <person name="Katano H."/>
            <person name="Takuma T."/>
            <person name="Ito T."/>
            <person name="Arai N."/>
            <person name="Yanai R."/>
            <person name="Ishii S."/>
            <person name="Miura Y."/>
            <person name="Tokunaga T."/>
            <person name="Watanabe H."/>
            <person name="Nomura N."/>
            <person name="Eguchi J."/>
            <person name="Arai T."/>
            <person name="Hasegawa H."/>
            <person name="Nakamaki T."/>
            <person name="Wakita T."/>
            <person name="Niki Y."/>
            <person name="Kuroda M."/>
        </authorList>
    </citation>
    <scope>NUCLEOTIDE SEQUENCE [LARGE SCALE GENOMIC DNA]</scope>
    <source>
        <strain evidence="2">SWG34-3</strain>
    </source>
</reference>